<sequence>MAPTKPGIPKLREKLHFQRREIVDDGYGNEVSGDFATVFTAAAELIPLTGSEPVIAARLTGVQPYIIRIRSHVAAREVATSWRAVDARNGARIFNITSSANLDEKNAYIDMMATQGVAA</sequence>
<evidence type="ECO:0000313" key="4">
    <source>
        <dbReference type="Proteomes" id="UP000526625"/>
    </source>
</evidence>
<reference evidence="1 4" key="2">
    <citation type="submission" date="2020-08" db="EMBL/GenBank/DDBJ databases">
        <title>Genomic Encyclopedia of Type Strains, Phase IV (KMG-V): Genome sequencing to study the core and pangenomes of soil and plant-associated prokaryotes.</title>
        <authorList>
            <person name="Whitman W."/>
        </authorList>
    </citation>
    <scope>NUCLEOTIDE SEQUENCE [LARGE SCALE GENOMIC DNA]</scope>
    <source>
        <strain evidence="1 4">SEMIA 4059</strain>
    </source>
</reference>
<dbReference type="RefSeq" id="WP_015339735.1">
    <property type="nucleotide sequence ID" value="NZ_JAADZA010000025.1"/>
</dbReference>
<keyword evidence="4" id="KW-1185">Reference proteome</keyword>
<organism evidence="2 3">
    <name type="scientific">Rhizobium tropici</name>
    <dbReference type="NCBI Taxonomy" id="398"/>
    <lineage>
        <taxon>Bacteria</taxon>
        <taxon>Pseudomonadati</taxon>
        <taxon>Pseudomonadota</taxon>
        <taxon>Alphaproteobacteria</taxon>
        <taxon>Hyphomicrobiales</taxon>
        <taxon>Rhizobiaceae</taxon>
        <taxon>Rhizobium/Agrobacterium group</taxon>
        <taxon>Rhizobium</taxon>
    </lineage>
</organism>
<evidence type="ECO:0000313" key="2">
    <source>
        <dbReference type="EMBL" id="NEV13357.1"/>
    </source>
</evidence>
<dbReference type="Proteomes" id="UP000471190">
    <property type="component" value="Unassembled WGS sequence"/>
</dbReference>
<dbReference type="InterPro" id="IPR038666">
    <property type="entry name" value="SSP1_head-tail_sf"/>
</dbReference>
<dbReference type="EMBL" id="JAADZA010000025">
    <property type="protein sequence ID" value="NEV13357.1"/>
    <property type="molecule type" value="Genomic_DNA"/>
</dbReference>
<dbReference type="InterPro" id="IPR008767">
    <property type="entry name" value="Phage_SPP1_head-tail_adaptor"/>
</dbReference>
<evidence type="ECO:0000313" key="3">
    <source>
        <dbReference type="Proteomes" id="UP000471190"/>
    </source>
</evidence>
<dbReference type="EMBL" id="JACHBF010000008">
    <property type="protein sequence ID" value="MBB6492857.1"/>
    <property type="molecule type" value="Genomic_DNA"/>
</dbReference>
<reference evidence="2 3" key="1">
    <citation type="submission" date="2020-02" db="EMBL/GenBank/DDBJ databases">
        <title>Draft genome sequence of Rhizobium tropici.</title>
        <authorList>
            <person name="Khayi S."/>
            <person name="Jemo M."/>
        </authorList>
    </citation>
    <scope>NUCLEOTIDE SEQUENCE [LARGE SCALE GENOMIC DNA]</scope>
    <source>
        <strain evidence="2 3">A12</strain>
    </source>
</reference>
<dbReference type="Proteomes" id="UP000526625">
    <property type="component" value="Unassembled WGS sequence"/>
</dbReference>
<proteinExistence type="predicted"/>
<gene>
    <name evidence="1" type="ORF">GGD45_003265</name>
    <name evidence="2" type="ORF">GXW80_20400</name>
</gene>
<dbReference type="Gene3D" id="2.40.10.270">
    <property type="entry name" value="Bacteriophage SPP1 head-tail adaptor protein"/>
    <property type="match status" value="1"/>
</dbReference>
<dbReference type="AlphaFoldDB" id="A0A6P1C9D9"/>
<comment type="caution">
    <text evidence="2">The sequence shown here is derived from an EMBL/GenBank/DDBJ whole genome shotgun (WGS) entry which is preliminary data.</text>
</comment>
<protein>
    <submittedName>
        <fullName evidence="1 2">Head-tail adaptor</fullName>
    </submittedName>
</protein>
<accession>A0A6P1C9D9</accession>
<evidence type="ECO:0000313" key="1">
    <source>
        <dbReference type="EMBL" id="MBB6492857.1"/>
    </source>
</evidence>
<name>A0A6P1C9D9_RHITR</name>
<dbReference type="Pfam" id="PF05521">
    <property type="entry name" value="Phage_HCP"/>
    <property type="match status" value="1"/>
</dbReference>